<evidence type="ECO:0000313" key="2">
    <source>
        <dbReference type="Proteomes" id="UP000030651"/>
    </source>
</evidence>
<dbReference type="eggNOG" id="ENOG502SU1E">
    <property type="taxonomic scope" value="Eukaryota"/>
</dbReference>
<name>W3WJ91_PESFW</name>
<dbReference type="Proteomes" id="UP000030651">
    <property type="component" value="Unassembled WGS sequence"/>
</dbReference>
<reference evidence="2" key="1">
    <citation type="journal article" date="2015" name="BMC Genomics">
        <title>Genomic and transcriptomic analysis of the endophytic fungus Pestalotiopsis fici reveals its lifestyle and high potential for synthesis of natural products.</title>
        <authorList>
            <person name="Wang X."/>
            <person name="Zhang X."/>
            <person name="Liu L."/>
            <person name="Xiang M."/>
            <person name="Wang W."/>
            <person name="Sun X."/>
            <person name="Che Y."/>
            <person name="Guo L."/>
            <person name="Liu G."/>
            <person name="Guo L."/>
            <person name="Wang C."/>
            <person name="Yin W.B."/>
            <person name="Stadler M."/>
            <person name="Zhang X."/>
            <person name="Liu X."/>
        </authorList>
    </citation>
    <scope>NUCLEOTIDE SEQUENCE [LARGE SCALE GENOMIC DNA]</scope>
    <source>
        <strain evidence="2">W106-1 / CGMCC3.15140</strain>
    </source>
</reference>
<accession>W3WJ91</accession>
<dbReference type="AlphaFoldDB" id="W3WJ91"/>
<dbReference type="EMBL" id="KI912123">
    <property type="protein sequence ID" value="ETS73212.1"/>
    <property type="molecule type" value="Genomic_DNA"/>
</dbReference>
<dbReference type="InParanoid" id="W3WJ91"/>
<dbReference type="Gene3D" id="2.60.40.2970">
    <property type="match status" value="1"/>
</dbReference>
<organism evidence="1 2">
    <name type="scientific">Pestalotiopsis fici (strain W106-1 / CGMCC3.15140)</name>
    <dbReference type="NCBI Taxonomy" id="1229662"/>
    <lineage>
        <taxon>Eukaryota</taxon>
        <taxon>Fungi</taxon>
        <taxon>Dikarya</taxon>
        <taxon>Ascomycota</taxon>
        <taxon>Pezizomycotina</taxon>
        <taxon>Sordariomycetes</taxon>
        <taxon>Xylariomycetidae</taxon>
        <taxon>Amphisphaeriales</taxon>
        <taxon>Sporocadaceae</taxon>
        <taxon>Pestalotiopsis</taxon>
    </lineage>
</organism>
<dbReference type="HOGENOM" id="CLU_095070_2_0_1"/>
<dbReference type="OMA" id="RWHAVWE"/>
<dbReference type="GeneID" id="19280170"/>
<dbReference type="RefSeq" id="XP_007841929.1">
    <property type="nucleotide sequence ID" value="XM_007843738.1"/>
</dbReference>
<gene>
    <name evidence="1" type="ORF">PFICI_15157</name>
</gene>
<sequence>MSSGALSHLTVSVRKSASNDLAFSVTNNHDEPITLLRWESPLDPLALKLGKVKLFAPADSEEALDIPIIMVRRKMPPGQESLVTIEPGATAESSIELKEPLVPIDKLKGDVKVSYQGRWVSAWQKRADKISPKELEDLNAGEEALSGDYSMEPVTINF</sequence>
<protein>
    <submittedName>
        <fullName evidence="1">Uncharacterized protein</fullName>
    </submittedName>
</protein>
<proteinExistence type="predicted"/>
<evidence type="ECO:0000313" key="1">
    <source>
        <dbReference type="EMBL" id="ETS73212.1"/>
    </source>
</evidence>
<keyword evidence="2" id="KW-1185">Reference proteome</keyword>
<dbReference type="KEGG" id="pfy:PFICI_15157"/>
<dbReference type="OrthoDB" id="4664297at2759"/>